<dbReference type="GO" id="GO:0019695">
    <property type="term" value="P:choline metabolic process"/>
    <property type="evidence" value="ECO:0007669"/>
    <property type="project" value="TreeGrafter"/>
</dbReference>
<keyword evidence="6" id="KW-1185">Reference proteome</keyword>
<organism evidence="5 6">
    <name type="scientific">Aspergillus wentii DTO 134E9</name>
    <dbReference type="NCBI Taxonomy" id="1073089"/>
    <lineage>
        <taxon>Eukaryota</taxon>
        <taxon>Fungi</taxon>
        <taxon>Dikarya</taxon>
        <taxon>Ascomycota</taxon>
        <taxon>Pezizomycotina</taxon>
        <taxon>Eurotiomycetes</taxon>
        <taxon>Eurotiomycetidae</taxon>
        <taxon>Eurotiales</taxon>
        <taxon>Aspergillaceae</taxon>
        <taxon>Aspergillus</taxon>
        <taxon>Aspergillus subgen. Cremei</taxon>
    </lineage>
</organism>
<dbReference type="GO" id="GO:0005886">
    <property type="term" value="C:plasma membrane"/>
    <property type="evidence" value="ECO:0007669"/>
    <property type="project" value="TreeGrafter"/>
</dbReference>
<feature type="chain" id="PRO_5011822466" description="Carboxylic ester hydrolase" evidence="3">
    <location>
        <begin position="19"/>
        <end position="490"/>
    </location>
</feature>
<dbReference type="Proteomes" id="UP000184383">
    <property type="component" value="Unassembled WGS sequence"/>
</dbReference>
<proteinExistence type="inferred from homology"/>
<dbReference type="Pfam" id="PF00135">
    <property type="entry name" value="COesterase"/>
    <property type="match status" value="2"/>
</dbReference>
<comment type="similarity">
    <text evidence="1 3">Belongs to the type-B carboxylesterase/lipase family.</text>
</comment>
<dbReference type="VEuPathDB" id="FungiDB:ASPWEDRAFT_734215"/>
<name>A0A1L9RT58_ASPWE</name>
<dbReference type="GO" id="GO:0006581">
    <property type="term" value="P:acetylcholine catabolic process"/>
    <property type="evidence" value="ECO:0007669"/>
    <property type="project" value="TreeGrafter"/>
</dbReference>
<dbReference type="InterPro" id="IPR019819">
    <property type="entry name" value="Carboxylesterase_B_CS"/>
</dbReference>
<evidence type="ECO:0000313" key="5">
    <source>
        <dbReference type="EMBL" id="OJJ38084.1"/>
    </source>
</evidence>
<dbReference type="PANTHER" id="PTHR43918">
    <property type="entry name" value="ACETYLCHOLINESTERASE"/>
    <property type="match status" value="1"/>
</dbReference>
<reference evidence="6" key="1">
    <citation type="journal article" date="2017" name="Genome Biol.">
        <title>Comparative genomics reveals high biological diversity and specific adaptations in the industrially and medically important fungal genus Aspergillus.</title>
        <authorList>
            <person name="de Vries R.P."/>
            <person name="Riley R."/>
            <person name="Wiebenga A."/>
            <person name="Aguilar-Osorio G."/>
            <person name="Amillis S."/>
            <person name="Uchima C.A."/>
            <person name="Anderluh G."/>
            <person name="Asadollahi M."/>
            <person name="Askin M."/>
            <person name="Barry K."/>
            <person name="Battaglia E."/>
            <person name="Bayram O."/>
            <person name="Benocci T."/>
            <person name="Braus-Stromeyer S.A."/>
            <person name="Caldana C."/>
            <person name="Canovas D."/>
            <person name="Cerqueira G.C."/>
            <person name="Chen F."/>
            <person name="Chen W."/>
            <person name="Choi C."/>
            <person name="Clum A."/>
            <person name="Dos Santos R.A."/>
            <person name="Damasio A.R."/>
            <person name="Diallinas G."/>
            <person name="Emri T."/>
            <person name="Fekete E."/>
            <person name="Flipphi M."/>
            <person name="Freyberg S."/>
            <person name="Gallo A."/>
            <person name="Gournas C."/>
            <person name="Habgood R."/>
            <person name="Hainaut M."/>
            <person name="Harispe M.L."/>
            <person name="Henrissat B."/>
            <person name="Hilden K.S."/>
            <person name="Hope R."/>
            <person name="Hossain A."/>
            <person name="Karabika E."/>
            <person name="Karaffa L."/>
            <person name="Karanyi Z."/>
            <person name="Krasevec N."/>
            <person name="Kuo A."/>
            <person name="Kusch H."/>
            <person name="LaButti K."/>
            <person name="Lagendijk E.L."/>
            <person name="Lapidus A."/>
            <person name="Levasseur A."/>
            <person name="Lindquist E."/>
            <person name="Lipzen A."/>
            <person name="Logrieco A.F."/>
            <person name="MacCabe A."/>
            <person name="Maekelae M.R."/>
            <person name="Malavazi I."/>
            <person name="Melin P."/>
            <person name="Meyer V."/>
            <person name="Mielnichuk N."/>
            <person name="Miskei M."/>
            <person name="Molnar A.P."/>
            <person name="Mule G."/>
            <person name="Ngan C.Y."/>
            <person name="Orejas M."/>
            <person name="Orosz E."/>
            <person name="Ouedraogo J.P."/>
            <person name="Overkamp K.M."/>
            <person name="Park H.-S."/>
            <person name="Perrone G."/>
            <person name="Piumi F."/>
            <person name="Punt P.J."/>
            <person name="Ram A.F."/>
            <person name="Ramon A."/>
            <person name="Rauscher S."/>
            <person name="Record E."/>
            <person name="Riano-Pachon D.M."/>
            <person name="Robert V."/>
            <person name="Roehrig J."/>
            <person name="Ruller R."/>
            <person name="Salamov A."/>
            <person name="Salih N.S."/>
            <person name="Samson R.A."/>
            <person name="Sandor E."/>
            <person name="Sanguinetti M."/>
            <person name="Schuetze T."/>
            <person name="Sepcic K."/>
            <person name="Shelest E."/>
            <person name="Sherlock G."/>
            <person name="Sophianopoulou V."/>
            <person name="Squina F.M."/>
            <person name="Sun H."/>
            <person name="Susca A."/>
            <person name="Todd R.B."/>
            <person name="Tsang A."/>
            <person name="Unkles S.E."/>
            <person name="van de Wiele N."/>
            <person name="van Rossen-Uffink D."/>
            <person name="Oliveira J.V."/>
            <person name="Vesth T.C."/>
            <person name="Visser J."/>
            <person name="Yu J.-H."/>
            <person name="Zhou M."/>
            <person name="Andersen M.R."/>
            <person name="Archer D.B."/>
            <person name="Baker S.E."/>
            <person name="Benoit I."/>
            <person name="Brakhage A.A."/>
            <person name="Braus G.H."/>
            <person name="Fischer R."/>
            <person name="Frisvad J.C."/>
            <person name="Goldman G.H."/>
            <person name="Houbraken J."/>
            <person name="Oakley B."/>
            <person name="Pocsi I."/>
            <person name="Scazzocchio C."/>
            <person name="Seiboth B."/>
            <person name="vanKuyk P.A."/>
            <person name="Wortman J."/>
            <person name="Dyer P.S."/>
            <person name="Grigoriev I.V."/>
        </authorList>
    </citation>
    <scope>NUCLEOTIDE SEQUENCE [LARGE SCALE GENOMIC DNA]</scope>
    <source>
        <strain evidence="6">DTO 134E9</strain>
    </source>
</reference>
<feature type="domain" description="Carboxylesterase type B" evidence="4">
    <location>
        <begin position="354"/>
        <end position="463"/>
    </location>
</feature>
<gene>
    <name evidence="5" type="ORF">ASPWEDRAFT_734215</name>
</gene>
<evidence type="ECO:0000256" key="3">
    <source>
        <dbReference type="RuleBase" id="RU361235"/>
    </source>
</evidence>
<feature type="signal peptide" evidence="3">
    <location>
        <begin position="1"/>
        <end position="18"/>
    </location>
</feature>
<dbReference type="AlphaFoldDB" id="A0A1L9RT58"/>
<evidence type="ECO:0000256" key="2">
    <source>
        <dbReference type="ARBA" id="ARBA00022801"/>
    </source>
</evidence>
<dbReference type="GO" id="GO:0003990">
    <property type="term" value="F:acetylcholinesterase activity"/>
    <property type="evidence" value="ECO:0007669"/>
    <property type="project" value="TreeGrafter"/>
</dbReference>
<dbReference type="InterPro" id="IPR019826">
    <property type="entry name" value="Carboxylesterase_B_AS"/>
</dbReference>
<accession>A0A1L9RT58</accession>
<dbReference type="InterPro" id="IPR050654">
    <property type="entry name" value="AChE-related_enzymes"/>
</dbReference>
<dbReference type="InterPro" id="IPR029058">
    <property type="entry name" value="AB_hydrolase_fold"/>
</dbReference>
<keyword evidence="2 3" id="KW-0378">Hydrolase</keyword>
<dbReference type="EC" id="3.1.1.-" evidence="3"/>
<dbReference type="RefSeq" id="XP_040691760.1">
    <property type="nucleotide sequence ID" value="XM_040839326.1"/>
</dbReference>
<sequence length="490" mass="53284">MRFNSLLLLCHLAATATSSPVKNGLTIQTTSGQVHGFINQTAPLVRQFLGIPYAEPPTGERRFLPPVEREDRGSIKATAFAPSCMQQESNSSTIYTEQVSQFLINGGQSEDCLYLNIWAPATSSKKLPVFVYIPGGGFTSGGADSLYKIPDKWIQRTQSHIVVALNYRVNIFGFPNAKGLDNRNVGLLDQRMAVEWTRNNIEAFGGDPSRITLWGQSAGGASTDLFGYAYPDDPIVTGLICDSGSATIAGSSDYTQKNFTFIAEKVGCAGNDDAVLECMRGVPATRLRDVVSTYGNVKSMGLSFTPIPDNITAFSNTTDRALRGLVADIPAIFGSNANEGAGFVSLTGTQPPEETMHALTQSIIACPSAREVHIRELAGLTTYRYYYTGNFSNISPWDWMGAYHSSELPLLFGTHDEYRTPSTEFEYQLSYAMEALWLSFASNPQSAPSYQNWSWPEYKADVPSMVQFPSGDNIVGIVSGNVIDGNCTGV</sequence>
<feature type="domain" description="Carboxylesterase type B" evidence="4">
    <location>
        <begin position="26"/>
        <end position="347"/>
    </location>
</feature>
<dbReference type="GeneID" id="63755174"/>
<keyword evidence="3" id="KW-0732">Signal</keyword>
<evidence type="ECO:0000259" key="4">
    <source>
        <dbReference type="Pfam" id="PF00135"/>
    </source>
</evidence>
<dbReference type="InterPro" id="IPR002018">
    <property type="entry name" value="CarbesteraseB"/>
</dbReference>
<dbReference type="SUPFAM" id="SSF53474">
    <property type="entry name" value="alpha/beta-Hydrolases"/>
    <property type="match status" value="1"/>
</dbReference>
<dbReference type="Gene3D" id="3.40.50.1820">
    <property type="entry name" value="alpha/beta hydrolase"/>
    <property type="match status" value="2"/>
</dbReference>
<dbReference type="PANTHER" id="PTHR43918:SF4">
    <property type="entry name" value="CARBOXYLIC ESTER HYDROLASE"/>
    <property type="match status" value="1"/>
</dbReference>
<dbReference type="STRING" id="1073089.A0A1L9RT58"/>
<evidence type="ECO:0000313" key="6">
    <source>
        <dbReference type="Proteomes" id="UP000184383"/>
    </source>
</evidence>
<dbReference type="OrthoDB" id="408631at2759"/>
<dbReference type="EMBL" id="KV878210">
    <property type="protein sequence ID" value="OJJ38084.1"/>
    <property type="molecule type" value="Genomic_DNA"/>
</dbReference>
<protein>
    <recommendedName>
        <fullName evidence="3">Carboxylic ester hydrolase</fullName>
        <ecNumber evidence="3">3.1.1.-</ecNumber>
    </recommendedName>
</protein>
<dbReference type="PROSITE" id="PS00122">
    <property type="entry name" value="CARBOXYLESTERASE_B_1"/>
    <property type="match status" value="1"/>
</dbReference>
<dbReference type="PROSITE" id="PS00941">
    <property type="entry name" value="CARBOXYLESTERASE_B_2"/>
    <property type="match status" value="1"/>
</dbReference>
<evidence type="ECO:0000256" key="1">
    <source>
        <dbReference type="ARBA" id="ARBA00005964"/>
    </source>
</evidence>